<comment type="caution">
    <text evidence="2">The sequence shown here is derived from an EMBL/GenBank/DDBJ whole genome shotgun (WGS) entry which is preliminary data.</text>
</comment>
<accession>A0A944D9N0</accession>
<evidence type="ECO:0000256" key="1">
    <source>
        <dbReference type="SAM" id="SignalP"/>
    </source>
</evidence>
<protein>
    <recommendedName>
        <fullName evidence="4">Glycoside hydrolase family 42 N-terminal domain-containing protein</fullName>
    </recommendedName>
</protein>
<name>A0A944D9N0_DENI1</name>
<keyword evidence="3" id="KW-1185">Reference proteome</keyword>
<dbReference type="PANTHER" id="PTHR12631">
    <property type="entry name" value="ALPHA-L-IDURONIDASE"/>
    <property type="match status" value="1"/>
</dbReference>
<dbReference type="Gene3D" id="3.20.20.80">
    <property type="entry name" value="Glycosidases"/>
    <property type="match status" value="1"/>
</dbReference>
<dbReference type="Proteomes" id="UP000694660">
    <property type="component" value="Unassembled WGS sequence"/>
</dbReference>
<dbReference type="GO" id="GO:0004553">
    <property type="term" value="F:hydrolase activity, hydrolyzing O-glycosyl compounds"/>
    <property type="evidence" value="ECO:0007669"/>
    <property type="project" value="TreeGrafter"/>
</dbReference>
<reference evidence="3" key="1">
    <citation type="journal article" date="2022" name="ISME J.">
        <title>Genetic and phylogenetic analysis of dissimilatory iodate-reducing bacteria identifies potential niches across the world's oceans.</title>
        <authorList>
            <person name="Reyes-Umana V."/>
            <person name="Henning Z."/>
            <person name="Lee K."/>
            <person name="Barnum T.P."/>
            <person name="Coates J.D."/>
        </authorList>
    </citation>
    <scope>NUCLEOTIDE SEQUENCE [LARGE SCALE GENOMIC DNA]</scope>
    <source>
        <strain evidence="3">IR12</strain>
    </source>
</reference>
<dbReference type="EMBL" id="JAEKFT010000020">
    <property type="protein sequence ID" value="MBT0962760.1"/>
    <property type="molecule type" value="Genomic_DNA"/>
</dbReference>
<feature type="chain" id="PRO_5037460923" description="Glycoside hydrolase family 42 N-terminal domain-containing protein" evidence="1">
    <location>
        <begin position="22"/>
        <end position="924"/>
    </location>
</feature>
<feature type="signal peptide" evidence="1">
    <location>
        <begin position="1"/>
        <end position="21"/>
    </location>
</feature>
<sequence length="924" mass="98870">MSFVRVLFLFCALLMAGPVVALRCATPEALFTEARPKGVSESRWQVCAIEDERALHLSGVLASSLVRARGYVDAVFYDQRGRRLWRARQGPWLGIFSGAVLDVSIPVPAGATQVRVAAATESTMLEADGRWEIGGLQVVRGVVATLSAAGNGVITDGRSAKWSVKLVPSSVEGRVRLELFDVDGETVDVQTGSYRPESPLVLDFGVLPPGYYDARLHVDSAGGRAAAVSGAVAVLPPGDVPNEPRFGMDAALSWYGGPPAMVERSVAMMRLAGVGSLRDRLSWTRTQPARGKTDWGVHAEVASVATGAGLDVVQVFHDSPPWARGKASGPADRLPPRDDAAAFEFGRAYAAGLGRLARSVEYWNEQNSNFFAGYPFQYASGLKAFSAGVRSVDPAIRVLIGAAAGKPGRFFEETYRNGVGPFFDVRNQHFYGDAGEFGRFYADHVRGIEVGGGVAERPGWLTEIGYSLRRDGGGGWRAAELAQADYLAKTYVRGVAAGYERVFFFFWRELVEAELHTWGVIREDFSPRPAYFALGLLSRHLAGAVLAGVEARGKGRIVYFRRGAGDYVAVMWGGDDPARFGSSIAATDVFGRPVDGEWSRRHPDSPILMTGISALPPAASTVALPMTRRQALPQLRISAKVLVAGVAPDPGQKNRIAVEVGDGDVVEITGRLFSDNGGGTNSAKVLCSSGPGLTLDSRSEISVDRISEGGAEFNCRFRSALSKVGESYISATAVRGSWSDVVRVALIPDAAAVRAPYLSVSPVGECPVWVGRASRNVDLAVDGLPSGGHDCPPVKIVSRVRKSGETWVFPATAVRGERLSSARGLRTTVSHVTGMSPPPTPLLLQLVERSGGIWLVDLTKGRGNGDTLTGLFNLARPAPWARDDNGQLDLENVKELMLGWGGYGGQRGQRHAFSVESIEFLAND</sequence>
<evidence type="ECO:0008006" key="4">
    <source>
        <dbReference type="Google" id="ProtNLM"/>
    </source>
</evidence>
<dbReference type="SUPFAM" id="SSF51445">
    <property type="entry name" value="(Trans)glycosidases"/>
    <property type="match status" value="1"/>
</dbReference>
<keyword evidence="1" id="KW-0732">Signal</keyword>
<dbReference type="InterPro" id="IPR017853">
    <property type="entry name" value="GH"/>
</dbReference>
<dbReference type="AlphaFoldDB" id="A0A944D9N0"/>
<evidence type="ECO:0000313" key="2">
    <source>
        <dbReference type="EMBL" id="MBT0962760.1"/>
    </source>
</evidence>
<evidence type="ECO:0000313" key="3">
    <source>
        <dbReference type="Proteomes" id="UP000694660"/>
    </source>
</evidence>
<gene>
    <name evidence="2" type="ORF">I8J34_16385</name>
</gene>
<proteinExistence type="predicted"/>
<dbReference type="RefSeq" id="WP_214362712.1">
    <property type="nucleotide sequence ID" value="NZ_JAEKFT010000020.1"/>
</dbReference>
<dbReference type="PANTHER" id="PTHR12631:SF10">
    <property type="entry name" value="BETA-XYLOSIDASE-LIKE PROTEIN-RELATED"/>
    <property type="match status" value="1"/>
</dbReference>
<dbReference type="InterPro" id="IPR051923">
    <property type="entry name" value="Glycosyl_Hydrolase_39"/>
</dbReference>
<organism evidence="2 3">
    <name type="scientific">Denitromonas iodatirespirans</name>
    <dbReference type="NCBI Taxonomy" id="2795389"/>
    <lineage>
        <taxon>Bacteria</taxon>
        <taxon>Pseudomonadati</taxon>
        <taxon>Pseudomonadota</taxon>
        <taxon>Betaproteobacteria</taxon>
        <taxon>Rhodocyclales</taxon>
        <taxon>Zoogloeaceae</taxon>
        <taxon>Denitromonas</taxon>
    </lineage>
</organism>